<gene>
    <name evidence="1" type="ORF">MNBD_GAMMA20-1962</name>
</gene>
<dbReference type="InterPro" id="IPR036280">
    <property type="entry name" value="Multihaem_cyt_sf"/>
</dbReference>
<dbReference type="EMBL" id="UOFU01000004">
    <property type="protein sequence ID" value="VAW92726.1"/>
    <property type="molecule type" value="Genomic_DNA"/>
</dbReference>
<organism evidence="1">
    <name type="scientific">hydrothermal vent metagenome</name>
    <dbReference type="NCBI Taxonomy" id="652676"/>
    <lineage>
        <taxon>unclassified sequences</taxon>
        <taxon>metagenomes</taxon>
        <taxon>ecological metagenomes</taxon>
    </lineage>
</organism>
<reference evidence="1" key="1">
    <citation type="submission" date="2018-06" db="EMBL/GenBank/DDBJ databases">
        <authorList>
            <person name="Zhirakovskaya E."/>
        </authorList>
    </citation>
    <scope>NUCLEOTIDE SEQUENCE</scope>
</reference>
<name>A0A3B1AJ89_9ZZZZ</name>
<protein>
    <submittedName>
        <fullName evidence="1">Cytochrome c family protein</fullName>
    </submittedName>
</protein>
<sequence>MDITKTIRLIAGFGVLIFASGVFADGWDPNSKAGDQGSIANTRHNMTMSYSPFAIQMTVSARNDYGAVCVYCHTPHGANAQIDAPLWNRTVANSSVYQVYDAPTTLMRTVSAPGPTSLTCLSCHDGTIAIDSVLNMPGSGWEPSGAAGTNTAVGSSNQAFLDGWTAVYPSLGPEAGRHATLGPDLGGGEDARPDNTCAFCHNNDYSVGNFRAFMLGTDLRNDHPVGVLYPDAAGVDGGFFNAPNVALPGNMAFFDTNGNNRADPDEVRLYDSGEGYEVECASCHDPHGVPSGGSGTNTRFSPSFLRVNNGIGANHTGNDGIVSNGPSALCLTCHTK</sequence>
<dbReference type="SUPFAM" id="SSF48695">
    <property type="entry name" value="Multiheme cytochromes"/>
    <property type="match status" value="2"/>
</dbReference>
<evidence type="ECO:0000313" key="1">
    <source>
        <dbReference type="EMBL" id="VAW92726.1"/>
    </source>
</evidence>
<dbReference type="Gene3D" id="1.10.1130.10">
    <property type="entry name" value="Flavocytochrome C3, Chain A"/>
    <property type="match status" value="1"/>
</dbReference>
<accession>A0A3B1AJ89</accession>
<proteinExistence type="predicted"/>
<dbReference type="AlphaFoldDB" id="A0A3B1AJ89"/>